<feature type="transmembrane region" description="Helical" evidence="8">
    <location>
        <begin position="21"/>
        <end position="39"/>
    </location>
</feature>
<accession>A0A138AN46</accession>
<dbReference type="AlphaFoldDB" id="A0A138AN46"/>
<evidence type="ECO:0000313" key="13">
    <source>
        <dbReference type="Proteomes" id="UP000070409"/>
    </source>
</evidence>
<evidence type="ECO:0000256" key="6">
    <source>
        <dbReference type="ARBA" id="ARBA00022989"/>
    </source>
</evidence>
<dbReference type="PANTHER" id="PTHR43066:SF1">
    <property type="entry name" value="RHOMBOID PROTEIN 2"/>
    <property type="match status" value="1"/>
</dbReference>
<feature type="transmembrane region" description="Helical" evidence="8">
    <location>
        <begin position="126"/>
        <end position="147"/>
    </location>
</feature>
<evidence type="ECO:0000256" key="7">
    <source>
        <dbReference type="ARBA" id="ARBA00023136"/>
    </source>
</evidence>
<evidence type="ECO:0000256" key="2">
    <source>
        <dbReference type="ARBA" id="ARBA00009045"/>
    </source>
</evidence>
<feature type="transmembrane region" description="Helical" evidence="8">
    <location>
        <begin position="154"/>
        <end position="172"/>
    </location>
</feature>
<keyword evidence="5" id="KW-0378">Hydrolase</keyword>
<keyword evidence="4 8" id="KW-0812">Transmembrane</keyword>
<dbReference type="Pfam" id="PF01694">
    <property type="entry name" value="Rhomboid"/>
    <property type="match status" value="1"/>
</dbReference>
<proteinExistence type="inferred from homology"/>
<gene>
    <name evidence="11" type="ORF">AXK60_24395</name>
    <name evidence="10" type="ORF">AXK61_21450</name>
</gene>
<dbReference type="GO" id="GO:0004252">
    <property type="term" value="F:serine-type endopeptidase activity"/>
    <property type="evidence" value="ECO:0007669"/>
    <property type="project" value="InterPro"/>
</dbReference>
<keyword evidence="6 8" id="KW-1133">Transmembrane helix</keyword>
<dbReference type="PANTHER" id="PTHR43066">
    <property type="entry name" value="RHOMBOID-RELATED PROTEIN"/>
    <property type="match status" value="1"/>
</dbReference>
<dbReference type="Gene3D" id="1.20.1540.10">
    <property type="entry name" value="Rhomboid-like"/>
    <property type="match status" value="1"/>
</dbReference>
<evidence type="ECO:0000256" key="3">
    <source>
        <dbReference type="ARBA" id="ARBA00022670"/>
    </source>
</evidence>
<evidence type="ECO:0000256" key="1">
    <source>
        <dbReference type="ARBA" id="ARBA00004141"/>
    </source>
</evidence>
<protein>
    <submittedName>
        <fullName evidence="11">Rhomboid family intramembrane serine protease</fullName>
    </submittedName>
</protein>
<evidence type="ECO:0000256" key="5">
    <source>
        <dbReference type="ARBA" id="ARBA00022801"/>
    </source>
</evidence>
<feature type="domain" description="Peptidase S54 rhomboid" evidence="9">
    <location>
        <begin position="67"/>
        <end position="199"/>
    </location>
</feature>
<dbReference type="Proteomes" id="UP000070409">
    <property type="component" value="Unassembled WGS sequence"/>
</dbReference>
<dbReference type="SUPFAM" id="SSF144091">
    <property type="entry name" value="Rhomboid-like"/>
    <property type="match status" value="1"/>
</dbReference>
<dbReference type="EMBL" id="LSRF01000017">
    <property type="protein sequence ID" value="KXP11868.1"/>
    <property type="molecule type" value="Genomic_DNA"/>
</dbReference>
<keyword evidence="7 8" id="KW-0472">Membrane</keyword>
<dbReference type="GO" id="GO:0006508">
    <property type="term" value="P:proteolysis"/>
    <property type="evidence" value="ECO:0007669"/>
    <property type="project" value="UniProtKB-KW"/>
</dbReference>
<evidence type="ECO:0000256" key="4">
    <source>
        <dbReference type="ARBA" id="ARBA00022692"/>
    </source>
</evidence>
<evidence type="ECO:0000313" key="11">
    <source>
        <dbReference type="EMBL" id="KXP11868.1"/>
    </source>
</evidence>
<dbReference type="Proteomes" id="UP000070258">
    <property type="component" value="Unassembled WGS sequence"/>
</dbReference>
<evidence type="ECO:0000259" key="9">
    <source>
        <dbReference type="Pfam" id="PF01694"/>
    </source>
</evidence>
<keyword evidence="3 11" id="KW-0645">Protease</keyword>
<dbReference type="STRING" id="239498.AXK60_24395"/>
<evidence type="ECO:0000313" key="12">
    <source>
        <dbReference type="Proteomes" id="UP000070258"/>
    </source>
</evidence>
<organism evidence="11 12">
    <name type="scientific">Tsukamurella pseudospumae</name>
    <dbReference type="NCBI Taxonomy" id="239498"/>
    <lineage>
        <taxon>Bacteria</taxon>
        <taxon>Bacillati</taxon>
        <taxon>Actinomycetota</taxon>
        <taxon>Actinomycetes</taxon>
        <taxon>Mycobacteriales</taxon>
        <taxon>Tsukamurellaceae</taxon>
        <taxon>Tsukamurella</taxon>
    </lineage>
</organism>
<evidence type="ECO:0000256" key="8">
    <source>
        <dbReference type="SAM" id="Phobius"/>
    </source>
</evidence>
<feature type="transmembrane region" description="Helical" evidence="8">
    <location>
        <begin position="178"/>
        <end position="197"/>
    </location>
</feature>
<sequence>MTVPSNDGAPRSLSARVAGSTAGRSAVLIVVFVAALWLLEGIDTVLGNSLDQWGIHPRSGEGVIRGVVMAPLLHGGWEHLAANSVPALILGFVGLAAGAGRFLIATVIIWLVAGAGVWLTGGTGTVVIGLSGVLFGWMTYLALRGLFTRRALDIVVGVVLMVLYGGMLWGVLPGQPGVSWQGHLWGAIGGVIAAVLVGRRGRTRPGAGNSRQVGAIAT</sequence>
<dbReference type="OrthoDB" id="465874at2"/>
<reference evidence="11" key="2">
    <citation type="submission" date="2016-02" db="EMBL/GenBank/DDBJ databases">
        <authorList>
            <person name="Teng J.L."/>
            <person name="Yang Y."/>
            <person name="Huang Y."/>
            <person name="Guo F."/>
            <person name="Wei W."/>
            <person name="Chen J.H."/>
            <person name="Wong S.Y."/>
            <person name="Lau S.K."/>
            <person name="Woo P.C."/>
        </authorList>
    </citation>
    <scope>NUCLEOTIDE SEQUENCE</scope>
    <source>
        <strain evidence="11">JCM 15929</strain>
    </source>
</reference>
<dbReference type="RefSeq" id="WP_068570900.1">
    <property type="nucleotide sequence ID" value="NZ_LSRE01000016.1"/>
</dbReference>
<dbReference type="GO" id="GO:0016020">
    <property type="term" value="C:membrane"/>
    <property type="evidence" value="ECO:0007669"/>
    <property type="project" value="UniProtKB-SubCell"/>
</dbReference>
<name>A0A138AN46_9ACTN</name>
<keyword evidence="13" id="KW-1185">Reference proteome</keyword>
<comment type="subcellular location">
    <subcellularLocation>
        <location evidence="1">Membrane</location>
        <topology evidence="1">Multi-pass membrane protein</topology>
    </subcellularLocation>
</comment>
<comment type="similarity">
    <text evidence="2">Belongs to the peptidase S54 family.</text>
</comment>
<dbReference type="InterPro" id="IPR022764">
    <property type="entry name" value="Peptidase_S54_rhomboid_dom"/>
</dbReference>
<dbReference type="EMBL" id="LSRE01000016">
    <property type="protein sequence ID" value="KXO97785.1"/>
    <property type="molecule type" value="Genomic_DNA"/>
</dbReference>
<dbReference type="InterPro" id="IPR035952">
    <property type="entry name" value="Rhomboid-like_sf"/>
</dbReference>
<reference evidence="12" key="3">
    <citation type="submission" date="2016-02" db="EMBL/GenBank/DDBJ databases">
        <authorList>
            <person name="Wen L."/>
            <person name="He K."/>
            <person name="Yang H."/>
        </authorList>
    </citation>
    <scope>NUCLEOTIDE SEQUENCE [LARGE SCALE GENOMIC DNA]</scope>
    <source>
        <strain evidence="12">JCM 15929</strain>
    </source>
</reference>
<reference evidence="10 13" key="1">
    <citation type="submission" date="2016-02" db="EMBL/GenBank/DDBJ databases">
        <authorList>
            <person name="Teng J.L."/>
            <person name="Tang Y."/>
            <person name="Huang Y."/>
            <person name="Guo F."/>
            <person name="Wei W."/>
            <person name="Chen J.H."/>
            <person name="Wong S.Y."/>
            <person name="Lau S.K."/>
            <person name="Woo P.C."/>
        </authorList>
    </citation>
    <scope>NUCLEOTIDE SEQUENCE [LARGE SCALE GENOMIC DNA]</scope>
    <source>
        <strain evidence="10 13">JCM 13375</strain>
    </source>
</reference>
<comment type="caution">
    <text evidence="11">The sequence shown here is derived from an EMBL/GenBank/DDBJ whole genome shotgun (WGS) entry which is preliminary data.</text>
</comment>
<evidence type="ECO:0000313" key="10">
    <source>
        <dbReference type="EMBL" id="KXO97785.1"/>
    </source>
</evidence>